<dbReference type="EMBL" id="CP089982">
    <property type="protein sequence ID" value="WXA99004.1"/>
    <property type="molecule type" value="Genomic_DNA"/>
</dbReference>
<evidence type="ECO:0000313" key="3">
    <source>
        <dbReference type="Proteomes" id="UP001379533"/>
    </source>
</evidence>
<feature type="region of interest" description="Disordered" evidence="1">
    <location>
        <begin position="50"/>
        <end position="94"/>
    </location>
</feature>
<reference evidence="2 3" key="1">
    <citation type="submission" date="2021-12" db="EMBL/GenBank/DDBJ databases">
        <title>Discovery of the Pendulisporaceae a myxobacterial family with distinct sporulation behavior and unique specialized metabolism.</title>
        <authorList>
            <person name="Garcia R."/>
            <person name="Popoff A."/>
            <person name="Bader C.D."/>
            <person name="Loehr J."/>
            <person name="Walesch S."/>
            <person name="Walt C."/>
            <person name="Boldt J."/>
            <person name="Bunk B."/>
            <person name="Haeckl F.J.F.P.J."/>
            <person name="Gunesch A.P."/>
            <person name="Birkelbach J."/>
            <person name="Nuebel U."/>
            <person name="Pietschmann T."/>
            <person name="Bach T."/>
            <person name="Mueller R."/>
        </authorList>
    </citation>
    <scope>NUCLEOTIDE SEQUENCE [LARGE SCALE GENOMIC DNA]</scope>
    <source>
        <strain evidence="2 3">MSr12523</strain>
    </source>
</reference>
<keyword evidence="3" id="KW-1185">Reference proteome</keyword>
<dbReference type="RefSeq" id="WP_394849634.1">
    <property type="nucleotide sequence ID" value="NZ_CP089982.1"/>
</dbReference>
<evidence type="ECO:0000256" key="1">
    <source>
        <dbReference type="SAM" id="MobiDB-lite"/>
    </source>
</evidence>
<accession>A0ABZ2KLS2</accession>
<evidence type="ECO:0000313" key="2">
    <source>
        <dbReference type="EMBL" id="WXA99004.1"/>
    </source>
</evidence>
<name>A0ABZ2KLS2_9BACT</name>
<organism evidence="2 3">
    <name type="scientific">Pendulispora brunnea</name>
    <dbReference type="NCBI Taxonomy" id="2905690"/>
    <lineage>
        <taxon>Bacteria</taxon>
        <taxon>Pseudomonadati</taxon>
        <taxon>Myxococcota</taxon>
        <taxon>Myxococcia</taxon>
        <taxon>Myxococcales</taxon>
        <taxon>Sorangiineae</taxon>
        <taxon>Pendulisporaceae</taxon>
        <taxon>Pendulispora</taxon>
    </lineage>
</organism>
<proteinExistence type="predicted"/>
<dbReference type="Proteomes" id="UP001379533">
    <property type="component" value="Chromosome"/>
</dbReference>
<gene>
    <name evidence="2" type="ORF">LZC95_19555</name>
</gene>
<protein>
    <recommendedName>
        <fullName evidence="4">HTH HARE-type domain-containing protein</fullName>
    </recommendedName>
</protein>
<evidence type="ECO:0008006" key="4">
    <source>
        <dbReference type="Google" id="ProtNLM"/>
    </source>
</evidence>
<sequence length="160" mass="17720">MAPVHLNPALKDFSFDEIRDELIARRRAAIAKWEKEVEVLQGLMDAETDGPTATGALNGQGSVRATAVSAEPKRKPVVSPRGKEERPKPLPTEMTTNELVCDVLRGSDGLRVAELHVALEKRGWTTRAKNPRALLNTTLYLLKRDNKVTLDDDGRYHLVG</sequence>